<keyword evidence="3" id="KW-1185">Reference proteome</keyword>
<evidence type="ECO:0000313" key="2">
    <source>
        <dbReference type="EMBL" id="GES10017.1"/>
    </source>
</evidence>
<reference evidence="2 3" key="1">
    <citation type="submission" date="2019-10" db="EMBL/GenBank/DDBJ databases">
        <title>Whole genome shotgun sequence of Acrocarpospora macrocephala NBRC 16266.</title>
        <authorList>
            <person name="Ichikawa N."/>
            <person name="Kimura A."/>
            <person name="Kitahashi Y."/>
            <person name="Komaki H."/>
            <person name="Oguchi A."/>
        </authorList>
    </citation>
    <scope>NUCLEOTIDE SEQUENCE [LARGE SCALE GENOMIC DNA]</scope>
    <source>
        <strain evidence="2 3">NBRC 16266</strain>
    </source>
</reference>
<feature type="domain" description="TIR" evidence="1">
    <location>
        <begin position="10"/>
        <end position="173"/>
    </location>
</feature>
<dbReference type="SMART" id="SM00255">
    <property type="entry name" value="TIR"/>
    <property type="match status" value="1"/>
</dbReference>
<evidence type="ECO:0000259" key="1">
    <source>
        <dbReference type="SMART" id="SM00255"/>
    </source>
</evidence>
<dbReference type="Gene3D" id="3.40.50.10140">
    <property type="entry name" value="Toll/interleukin-1 receptor homology (TIR) domain"/>
    <property type="match status" value="1"/>
</dbReference>
<organism evidence="2 3">
    <name type="scientific">Acrocarpospora macrocephala</name>
    <dbReference type="NCBI Taxonomy" id="150177"/>
    <lineage>
        <taxon>Bacteria</taxon>
        <taxon>Bacillati</taxon>
        <taxon>Actinomycetota</taxon>
        <taxon>Actinomycetes</taxon>
        <taxon>Streptosporangiales</taxon>
        <taxon>Streptosporangiaceae</taxon>
        <taxon>Acrocarpospora</taxon>
    </lineage>
</organism>
<accession>A0A5M3WL62</accession>
<name>A0A5M3WL62_9ACTN</name>
<dbReference type="EMBL" id="BLAE01000018">
    <property type="protein sequence ID" value="GES10017.1"/>
    <property type="molecule type" value="Genomic_DNA"/>
</dbReference>
<dbReference type="OrthoDB" id="3838036at2"/>
<dbReference type="InterPro" id="IPR000157">
    <property type="entry name" value="TIR_dom"/>
</dbReference>
<gene>
    <name evidence="2" type="ORF">Amac_036140</name>
</gene>
<evidence type="ECO:0000313" key="3">
    <source>
        <dbReference type="Proteomes" id="UP000331127"/>
    </source>
</evidence>
<dbReference type="RefSeq" id="WP_155355496.1">
    <property type="nucleotide sequence ID" value="NZ_BAAAHL010000027.1"/>
</dbReference>
<sequence>MIPHSSAIFDFDVALSYAGEDRAYVQQIADRLQERNVRIFYDEYAQADLWGSDLYVLLDEVYRKRARFVMAFVSRHYVSKPWTQHERQSAQARALTEAGAYFLPVRLDDSELPGLRPTMAYVDARHTSIERLIDLIEQKLSTAPGVTDPQPVVLRVPRTPDQQRELLAHRPVAWEYLLYAGVLWQHREALESKWRDHELQYARRTRQHLADVAAAKFLGDVMNDMAATSRAVTKVLDRRAQELAFGLPGEPGDPARIEHLGARLIGVYEEVLDLAATMRGTGVSDRMVPVLEAAAQLADQPLREIRLFIDQLVEECDRLPERLASDEAVTLTLTLELTIDDQALKTYEQEMRRAERNLGK</sequence>
<dbReference type="Proteomes" id="UP000331127">
    <property type="component" value="Unassembled WGS sequence"/>
</dbReference>
<dbReference type="AlphaFoldDB" id="A0A5M3WL62"/>
<comment type="caution">
    <text evidence="2">The sequence shown here is derived from an EMBL/GenBank/DDBJ whole genome shotgun (WGS) entry which is preliminary data.</text>
</comment>
<dbReference type="Pfam" id="PF13676">
    <property type="entry name" value="TIR_2"/>
    <property type="match status" value="1"/>
</dbReference>
<protein>
    <recommendedName>
        <fullName evidence="1">TIR domain-containing protein</fullName>
    </recommendedName>
</protein>
<dbReference type="SUPFAM" id="SSF52200">
    <property type="entry name" value="Toll/Interleukin receptor TIR domain"/>
    <property type="match status" value="1"/>
</dbReference>
<proteinExistence type="predicted"/>
<dbReference type="GO" id="GO:0007165">
    <property type="term" value="P:signal transduction"/>
    <property type="evidence" value="ECO:0007669"/>
    <property type="project" value="InterPro"/>
</dbReference>
<dbReference type="InterPro" id="IPR035897">
    <property type="entry name" value="Toll_tir_struct_dom_sf"/>
</dbReference>